<accession>A0A0K1PZW5</accession>
<proteinExistence type="predicted"/>
<sequence>MSFDEACTPHGRFEALASGSASIEKISSHPWMASRTLAKMARAFLLVFLAVASVGCGKHEPTTPGDAGAGNPCNGRVQTGAPCTKEGAMCRFTGPMSEIAPIATPGEPPDCYCTNKTWSCPSVASPLPPPR</sequence>
<evidence type="ECO:0000313" key="2">
    <source>
        <dbReference type="Proteomes" id="UP000064967"/>
    </source>
</evidence>
<protein>
    <submittedName>
        <fullName evidence="1">Uncharacterized protein</fullName>
    </submittedName>
</protein>
<dbReference type="AlphaFoldDB" id="A0A0K1PZW5"/>
<name>A0A0K1PZW5_9BACT</name>
<gene>
    <name evidence="1" type="ORF">AKJ09_05732</name>
</gene>
<evidence type="ECO:0000313" key="1">
    <source>
        <dbReference type="EMBL" id="AKU99068.1"/>
    </source>
</evidence>
<dbReference type="EMBL" id="CP012333">
    <property type="protein sequence ID" value="AKU99068.1"/>
    <property type="molecule type" value="Genomic_DNA"/>
</dbReference>
<reference evidence="1 2" key="1">
    <citation type="submission" date="2015-08" db="EMBL/GenBank/DDBJ databases">
        <authorList>
            <person name="Babu N.S."/>
            <person name="Beckwith C.J."/>
            <person name="Beseler K.G."/>
            <person name="Brison A."/>
            <person name="Carone J.V."/>
            <person name="Caskin T.P."/>
            <person name="Diamond M."/>
            <person name="Durham M.E."/>
            <person name="Foxe J.M."/>
            <person name="Go M."/>
            <person name="Henderson B.A."/>
            <person name="Jones I.B."/>
            <person name="McGettigan J.A."/>
            <person name="Micheletti S.J."/>
            <person name="Nasrallah M.E."/>
            <person name="Ortiz D."/>
            <person name="Piller C.R."/>
            <person name="Privatt S.R."/>
            <person name="Schneider S.L."/>
            <person name="Sharp S."/>
            <person name="Smith T.C."/>
            <person name="Stanton J.D."/>
            <person name="Ullery H.E."/>
            <person name="Wilson R.J."/>
            <person name="Serrano M.G."/>
            <person name="Buck G."/>
            <person name="Lee V."/>
            <person name="Wang Y."/>
            <person name="Carvalho R."/>
            <person name="Voegtly L."/>
            <person name="Shi R."/>
            <person name="Duckworth R."/>
            <person name="Johnson A."/>
            <person name="Loviza R."/>
            <person name="Walstead R."/>
            <person name="Shah Z."/>
            <person name="Kiflezghi M."/>
            <person name="Wade K."/>
            <person name="Ball S.L."/>
            <person name="Bradley K.W."/>
            <person name="Asai D.J."/>
            <person name="Bowman C.A."/>
            <person name="Russell D.A."/>
            <person name="Pope W.H."/>
            <person name="Jacobs-Sera D."/>
            <person name="Hendrix R.W."/>
            <person name="Hatfull G.F."/>
        </authorList>
    </citation>
    <scope>NUCLEOTIDE SEQUENCE [LARGE SCALE GENOMIC DNA]</scope>
    <source>
        <strain evidence="1 2">DSM 27648</strain>
    </source>
</reference>
<organism evidence="1 2">
    <name type="scientific">Labilithrix luteola</name>
    <dbReference type="NCBI Taxonomy" id="1391654"/>
    <lineage>
        <taxon>Bacteria</taxon>
        <taxon>Pseudomonadati</taxon>
        <taxon>Myxococcota</taxon>
        <taxon>Polyangia</taxon>
        <taxon>Polyangiales</taxon>
        <taxon>Labilitrichaceae</taxon>
        <taxon>Labilithrix</taxon>
    </lineage>
</organism>
<dbReference type="Proteomes" id="UP000064967">
    <property type="component" value="Chromosome"/>
</dbReference>
<keyword evidence="2" id="KW-1185">Reference proteome</keyword>
<dbReference type="KEGG" id="llu:AKJ09_05732"/>
<dbReference type="STRING" id="1391654.AKJ09_05732"/>